<dbReference type="PANTHER" id="PTHR42792:SF2">
    <property type="entry name" value="FLAGELLIN"/>
    <property type="match status" value="1"/>
</dbReference>
<comment type="caution">
    <text evidence="7">The sequence shown here is derived from an EMBL/GenBank/DDBJ whole genome shotgun (WGS) entry which is preliminary data.</text>
</comment>
<evidence type="ECO:0000313" key="8">
    <source>
        <dbReference type="Proteomes" id="UP001597180"/>
    </source>
</evidence>
<proteinExistence type="inferred from homology"/>
<evidence type="ECO:0000259" key="5">
    <source>
        <dbReference type="Pfam" id="PF00669"/>
    </source>
</evidence>
<dbReference type="Pfam" id="PF00669">
    <property type="entry name" value="Flagellin_N"/>
    <property type="match status" value="1"/>
</dbReference>
<keyword evidence="4" id="KW-0964">Secreted</keyword>
<dbReference type="SUPFAM" id="SSF64518">
    <property type="entry name" value="Phase 1 flagellin"/>
    <property type="match status" value="1"/>
</dbReference>
<dbReference type="RefSeq" id="WP_345585175.1">
    <property type="nucleotide sequence ID" value="NZ_BAABJG010000002.1"/>
</dbReference>
<evidence type="ECO:0000256" key="1">
    <source>
        <dbReference type="ARBA" id="ARBA00005709"/>
    </source>
</evidence>
<keyword evidence="7" id="KW-0969">Cilium</keyword>
<dbReference type="Gene3D" id="3.30.70.2120">
    <property type="match status" value="1"/>
</dbReference>
<comment type="function">
    <text evidence="4">Flagellin is the subunit protein which polymerizes to form the filaments of bacterial flagella.</text>
</comment>
<keyword evidence="7" id="KW-0282">Flagellum</keyword>
<comment type="subcellular location">
    <subcellularLocation>
        <location evidence="4">Secreted</location>
    </subcellularLocation>
    <subcellularLocation>
        <location evidence="4">Bacterial flagellum</location>
    </subcellularLocation>
</comment>
<keyword evidence="7" id="KW-0966">Cell projection</keyword>
<keyword evidence="8" id="KW-1185">Reference proteome</keyword>
<dbReference type="Gene3D" id="6.10.10.10">
    <property type="entry name" value="Flagellar export chaperone, C-terminal domain"/>
    <property type="match status" value="1"/>
</dbReference>
<evidence type="ECO:0000313" key="7">
    <source>
        <dbReference type="EMBL" id="MFD1219332.1"/>
    </source>
</evidence>
<accession>A0ABW3UGH0</accession>
<feature type="domain" description="Flagellin C-terminal" evidence="6">
    <location>
        <begin position="321"/>
        <end position="405"/>
    </location>
</feature>
<evidence type="ECO:0000256" key="3">
    <source>
        <dbReference type="ARBA" id="ARBA00023143"/>
    </source>
</evidence>
<reference evidence="8" key="1">
    <citation type="journal article" date="2019" name="Int. J. Syst. Evol. Microbiol.">
        <title>The Global Catalogue of Microorganisms (GCM) 10K type strain sequencing project: providing services to taxonomists for standard genome sequencing and annotation.</title>
        <authorList>
            <consortium name="The Broad Institute Genomics Platform"/>
            <consortium name="The Broad Institute Genome Sequencing Center for Infectious Disease"/>
            <person name="Wu L."/>
            <person name="Ma J."/>
        </authorList>
    </citation>
    <scope>NUCLEOTIDE SEQUENCE [LARGE SCALE GENOMIC DNA]</scope>
    <source>
        <strain evidence="8">CCUG 53270</strain>
    </source>
</reference>
<dbReference type="EMBL" id="JBHTLU010000009">
    <property type="protein sequence ID" value="MFD1219332.1"/>
    <property type="molecule type" value="Genomic_DNA"/>
</dbReference>
<evidence type="ECO:0000259" key="6">
    <source>
        <dbReference type="Pfam" id="PF00700"/>
    </source>
</evidence>
<dbReference type="PANTHER" id="PTHR42792">
    <property type="entry name" value="FLAGELLIN"/>
    <property type="match status" value="1"/>
</dbReference>
<comment type="similarity">
    <text evidence="1 4">Belongs to the bacterial flagellin family.</text>
</comment>
<feature type="domain" description="Flagellin N-terminal" evidence="5">
    <location>
        <begin position="3"/>
        <end position="139"/>
    </location>
</feature>
<dbReference type="InterPro" id="IPR001492">
    <property type="entry name" value="Flagellin"/>
</dbReference>
<evidence type="ECO:0000256" key="4">
    <source>
        <dbReference type="RuleBase" id="RU362073"/>
    </source>
</evidence>
<dbReference type="Proteomes" id="UP001597180">
    <property type="component" value="Unassembled WGS sequence"/>
</dbReference>
<dbReference type="Pfam" id="PF00700">
    <property type="entry name" value="Flagellin_C"/>
    <property type="match status" value="1"/>
</dbReference>
<organism evidence="7 8">
    <name type="scientific">Paenibacillus vulneris</name>
    <dbReference type="NCBI Taxonomy" id="1133364"/>
    <lineage>
        <taxon>Bacteria</taxon>
        <taxon>Bacillati</taxon>
        <taxon>Bacillota</taxon>
        <taxon>Bacilli</taxon>
        <taxon>Bacillales</taxon>
        <taxon>Paenibacillaceae</taxon>
        <taxon>Paenibacillus</taxon>
    </lineage>
</organism>
<dbReference type="InterPro" id="IPR001029">
    <property type="entry name" value="Flagellin_N"/>
</dbReference>
<dbReference type="InterPro" id="IPR046358">
    <property type="entry name" value="Flagellin_C"/>
</dbReference>
<dbReference type="PRINTS" id="PR00207">
    <property type="entry name" value="FLAGELLIN"/>
</dbReference>
<gene>
    <name evidence="7" type="ORF">ACFQ4B_04315</name>
</gene>
<keyword evidence="3 4" id="KW-0975">Bacterial flagellum</keyword>
<dbReference type="Gene3D" id="1.20.1330.10">
    <property type="entry name" value="f41 fragment of flagellin, N-terminal domain"/>
    <property type="match status" value="1"/>
</dbReference>
<dbReference type="InterPro" id="IPR042187">
    <property type="entry name" value="Flagellin_C_sub2"/>
</dbReference>
<name>A0ABW3UGH0_9BACL</name>
<sequence>MYIRTNIQAINAKNKLRINTDKKSKSMEKISSGLKINRAADNAAGLTVSEKMRGQIRGLNQASRNIQDGISLIQTAEGAMQEVHSMLQRMNELAIQAANGTYNDSDRANIQKEVEQLKIEIDNIAESTSFNGIYLLNGNTSVIGSAKSIDNHPNNKLVTITSPIGKDVSEILRNLVTSFNEAKNGRTGDADSKRVAEKFTMSVSNDLLYITCTSGDGFALSGGSPNLFFEGSSGNSYVYKFSEYINENDFIVLGDIGGTYGGDTLKFSFKAAQSDQSGLNLQIGTNASDFLTLDMPRVAASNIGVSDIDVSTVTGATGAIDSIINAIDTVSSERAKQGSYQNRLEHTMNNVTNYSVNLSKAESRIRDTDLAKEMMEYTKSQILAEAGQTMLAQANVLPQNVLRLLG</sequence>
<evidence type="ECO:0000256" key="2">
    <source>
        <dbReference type="ARBA" id="ARBA00020110"/>
    </source>
</evidence>
<protein>
    <recommendedName>
        <fullName evidence="2 4">Flagellin</fullName>
    </recommendedName>
</protein>